<dbReference type="Pfam" id="PF02595">
    <property type="entry name" value="Gly_kinase"/>
    <property type="match status" value="1"/>
</dbReference>
<dbReference type="InterPro" id="IPR036129">
    <property type="entry name" value="Glycerate_kinase_sf"/>
</dbReference>
<keyword evidence="6" id="KW-1185">Reference proteome</keyword>
<evidence type="ECO:0000256" key="3">
    <source>
        <dbReference type="ARBA" id="ARBA00022777"/>
    </source>
</evidence>
<dbReference type="GO" id="GO:0008887">
    <property type="term" value="F:glycerate kinase activity"/>
    <property type="evidence" value="ECO:0007669"/>
    <property type="project" value="UniProtKB-UniRule"/>
</dbReference>
<dbReference type="PANTHER" id="PTHR21599:SF0">
    <property type="entry name" value="GLYCERATE KINASE"/>
    <property type="match status" value="1"/>
</dbReference>
<dbReference type="SUPFAM" id="SSF110738">
    <property type="entry name" value="Glycerate kinase I"/>
    <property type="match status" value="1"/>
</dbReference>
<dbReference type="InterPro" id="IPR004381">
    <property type="entry name" value="Glycerate_kinase"/>
</dbReference>
<keyword evidence="3 4" id="KW-0418">Kinase</keyword>
<sequence>MTILIAPDKFKGSLTAQQVCDEIKRALLEWNGALNIVTLPMADGGEGSCELLTSSSNGKYITASVHDPLFRNIDARYGISKDNRTAFLEMATASGLQLLKKHERNPMQTTTLGIGELIAHALDLGVKEIILGIGGSATNDAGMGMAEALGVQFLSTEGERLKPVGENLRYIHTLDLTNVHTKLSTTAFTIFCDVDNPLYGPRGAAHVFAPQKGANEEMIQILDEGLMHYSSLLEKTFGRTVNFPGAGAGGGLPASLKVLTNLKVVPGMDFIIKFLKLDEHVRHADIVITGEGKVDEQTLSGKVVSGIARLAKKYDKALFVVAGTCELPEHRLEQLNIRKLITLTNPNVPEDYSMKNAAILLNQRIKEELVQHLTD</sequence>
<dbReference type="Proteomes" id="UP000190961">
    <property type="component" value="Unassembled WGS sequence"/>
</dbReference>
<dbReference type="InterPro" id="IPR018197">
    <property type="entry name" value="Glycerate_kinase_RE-like"/>
</dbReference>
<comment type="similarity">
    <text evidence="1 4">Belongs to the glycerate kinase type-1 family.</text>
</comment>
<reference evidence="5 6" key="1">
    <citation type="submission" date="2017-02" db="EMBL/GenBank/DDBJ databases">
        <authorList>
            <person name="Peterson S.W."/>
        </authorList>
    </citation>
    <scope>NUCLEOTIDE SEQUENCE [LARGE SCALE GENOMIC DNA]</scope>
    <source>
        <strain evidence="5 6">DSM 25262</strain>
    </source>
</reference>
<proteinExistence type="inferred from homology"/>
<evidence type="ECO:0000256" key="1">
    <source>
        <dbReference type="ARBA" id="ARBA00006284"/>
    </source>
</evidence>
<name>A0A1T5IUJ4_9BACT</name>
<evidence type="ECO:0000313" key="5">
    <source>
        <dbReference type="EMBL" id="SKC42824.1"/>
    </source>
</evidence>
<evidence type="ECO:0000313" key="6">
    <source>
        <dbReference type="Proteomes" id="UP000190961"/>
    </source>
</evidence>
<dbReference type="PANTHER" id="PTHR21599">
    <property type="entry name" value="GLYCERATE KINASE"/>
    <property type="match status" value="1"/>
</dbReference>
<gene>
    <name evidence="5" type="ORF">SAMN05660236_0426</name>
</gene>
<dbReference type="PIRSF" id="PIRSF006078">
    <property type="entry name" value="GlxK"/>
    <property type="match status" value="1"/>
</dbReference>
<keyword evidence="2 4" id="KW-0808">Transferase</keyword>
<evidence type="ECO:0000256" key="4">
    <source>
        <dbReference type="PIRNR" id="PIRNR006078"/>
    </source>
</evidence>
<dbReference type="InterPro" id="IPR018193">
    <property type="entry name" value="Glyc_kinase_flavodox-like_fold"/>
</dbReference>
<organism evidence="5 6">
    <name type="scientific">Ohtaekwangia koreensis</name>
    <dbReference type="NCBI Taxonomy" id="688867"/>
    <lineage>
        <taxon>Bacteria</taxon>
        <taxon>Pseudomonadati</taxon>
        <taxon>Bacteroidota</taxon>
        <taxon>Cytophagia</taxon>
        <taxon>Cytophagales</taxon>
        <taxon>Fulvivirgaceae</taxon>
        <taxon>Ohtaekwangia</taxon>
    </lineage>
</organism>
<accession>A0A1T5IUJ4</accession>
<dbReference type="Gene3D" id="3.40.50.10350">
    <property type="entry name" value="Glycerate kinase, domain 1"/>
    <property type="match status" value="1"/>
</dbReference>
<dbReference type="EMBL" id="FUZU01000001">
    <property type="protein sequence ID" value="SKC42824.1"/>
    <property type="molecule type" value="Genomic_DNA"/>
</dbReference>
<dbReference type="AlphaFoldDB" id="A0A1T5IUJ4"/>
<evidence type="ECO:0000256" key="2">
    <source>
        <dbReference type="ARBA" id="ARBA00022679"/>
    </source>
</evidence>
<dbReference type="OrthoDB" id="9774290at2"/>
<dbReference type="STRING" id="688867.SAMN05660236_0426"/>
<dbReference type="GO" id="GO:0031388">
    <property type="term" value="P:organic acid phosphorylation"/>
    <property type="evidence" value="ECO:0007669"/>
    <property type="project" value="UniProtKB-UniRule"/>
</dbReference>
<dbReference type="RefSeq" id="WP_079685050.1">
    <property type="nucleotide sequence ID" value="NZ_FUZU01000001.1"/>
</dbReference>
<dbReference type="NCBIfam" id="TIGR00045">
    <property type="entry name" value="glycerate kinase"/>
    <property type="match status" value="1"/>
</dbReference>
<protein>
    <submittedName>
        <fullName evidence="5">Glycerate kinase</fullName>
    </submittedName>
</protein>
<dbReference type="Gene3D" id="3.90.1510.10">
    <property type="entry name" value="Glycerate kinase, domain 2"/>
    <property type="match status" value="1"/>
</dbReference>